<evidence type="ECO:0008006" key="3">
    <source>
        <dbReference type="Google" id="ProtNLM"/>
    </source>
</evidence>
<dbReference type="RefSeq" id="WP_071385079.1">
    <property type="nucleotide sequence ID" value="NZ_MLYO01000067.1"/>
</dbReference>
<dbReference type="Gene3D" id="3.90.1200.10">
    <property type="match status" value="1"/>
</dbReference>
<dbReference type="EMBL" id="MLYO01000067">
    <property type="protein sequence ID" value="OIJ94971.1"/>
    <property type="molecule type" value="Genomic_DNA"/>
</dbReference>
<organism evidence="1 2">
    <name type="scientific">Streptomyces monashensis</name>
    <dbReference type="NCBI Taxonomy" id="1678012"/>
    <lineage>
        <taxon>Bacteria</taxon>
        <taxon>Bacillati</taxon>
        <taxon>Actinomycetota</taxon>
        <taxon>Actinomycetes</taxon>
        <taxon>Kitasatosporales</taxon>
        <taxon>Streptomycetaceae</taxon>
        <taxon>Streptomyces</taxon>
    </lineage>
</organism>
<proteinExistence type="predicted"/>
<dbReference type="AlphaFoldDB" id="A0A1S2PMG5"/>
<dbReference type="InterPro" id="IPR011009">
    <property type="entry name" value="Kinase-like_dom_sf"/>
</dbReference>
<dbReference type="OrthoDB" id="4287094at2"/>
<gene>
    <name evidence="1" type="ORF">BIV23_35500</name>
</gene>
<keyword evidence="2" id="KW-1185">Reference proteome</keyword>
<accession>A0A1S2PMG5</accession>
<reference evidence="1 2" key="1">
    <citation type="submission" date="2016-10" db="EMBL/GenBank/DDBJ databases">
        <title>Genome sequence of Streptomyces sp. MUSC 1.</title>
        <authorList>
            <person name="Lee L.-H."/>
            <person name="Ser H.-L."/>
            <person name="Law J.W.-F."/>
        </authorList>
    </citation>
    <scope>NUCLEOTIDE SEQUENCE [LARGE SCALE GENOMIC DNA]</scope>
    <source>
        <strain evidence="1 2">MUSC 1</strain>
    </source>
</reference>
<name>A0A1S2PMG5_9ACTN</name>
<evidence type="ECO:0000313" key="2">
    <source>
        <dbReference type="Proteomes" id="UP000179642"/>
    </source>
</evidence>
<protein>
    <recommendedName>
        <fullName evidence="3">Aminoglycoside phosphotransferase domain-containing protein</fullName>
    </recommendedName>
</protein>
<evidence type="ECO:0000313" key="1">
    <source>
        <dbReference type="EMBL" id="OIJ94971.1"/>
    </source>
</evidence>
<dbReference type="SUPFAM" id="SSF56112">
    <property type="entry name" value="Protein kinase-like (PK-like)"/>
    <property type="match status" value="1"/>
</dbReference>
<sequence length="311" mass="32899">MQALDDWLADRREALKATGREKVTCFERAAEALPTYVAALELTDLGPMVGSPLSPNVLREVRLGDGSVAVLKLIGEPQHAEAATLAVWTAHRVPCAPLLDHGVGAHAPDVTHLLLGKVSGVGLPHTEMAAATKQVVRLFHQAHLTPPAGVARLQDFLGPKLHNAVRVWHEAGLPAPDGVLHVLEDPTIEPVLLHGDAVGFNLLRSGGELALIDPAGVCGPAEFDAARWVARCLAVTGPSALAGLTETALSADPSLSRRLLDVCVAVELVIEVRHRTTSPDVFLSIGAPAQTFTADTRRLAEAVAHRLTEAR</sequence>
<dbReference type="Proteomes" id="UP000179642">
    <property type="component" value="Unassembled WGS sequence"/>
</dbReference>
<comment type="caution">
    <text evidence="1">The sequence shown here is derived from an EMBL/GenBank/DDBJ whole genome shotgun (WGS) entry which is preliminary data.</text>
</comment>